<reference evidence="3" key="1">
    <citation type="journal article" date="2019" name="Int. J. Syst. Evol. Microbiol.">
        <title>The Global Catalogue of Microorganisms (GCM) 10K type strain sequencing project: providing services to taxonomists for standard genome sequencing and annotation.</title>
        <authorList>
            <consortium name="The Broad Institute Genomics Platform"/>
            <consortium name="The Broad Institute Genome Sequencing Center for Infectious Disease"/>
            <person name="Wu L."/>
            <person name="Ma J."/>
        </authorList>
    </citation>
    <scope>NUCLEOTIDE SEQUENCE [LARGE SCALE GENOMIC DNA]</scope>
    <source>
        <strain evidence="3">NBRC 112502</strain>
    </source>
</reference>
<keyword evidence="3" id="KW-1185">Reference proteome</keyword>
<comment type="caution">
    <text evidence="2">The sequence shown here is derived from an EMBL/GenBank/DDBJ whole genome shotgun (WGS) entry which is preliminary data.</text>
</comment>
<dbReference type="Proteomes" id="UP001156641">
    <property type="component" value="Unassembled WGS sequence"/>
</dbReference>
<sequence length="199" mass="21647">MLKPLWVNEAMQRAHNLVRLIAELEHKAPFHPDRPDRSLAEYQLAIDLAESFRSLAAADDGGMQPCFNALQAVVFNLTELFGPAFGLVFVDMSFERLTLPAYKRRALVLAACELVLNSLRHGLEGRGTGNITVALRRTARAVARLSVEDDGRGMPKSAPPLQRGIASDLAAVLEAEVIYRAREGGGTVAQLSFPVASLV</sequence>
<feature type="domain" description="Histidine kinase/HSP90-like ATPase" evidence="1">
    <location>
        <begin position="102"/>
        <end position="197"/>
    </location>
</feature>
<evidence type="ECO:0000259" key="1">
    <source>
        <dbReference type="SMART" id="SM00387"/>
    </source>
</evidence>
<proteinExistence type="predicted"/>
<dbReference type="CDD" id="cd00075">
    <property type="entry name" value="HATPase"/>
    <property type="match status" value="1"/>
</dbReference>
<name>A0ABQ6A5E2_9PROT</name>
<dbReference type="Gene3D" id="3.30.565.10">
    <property type="entry name" value="Histidine kinase-like ATPase, C-terminal domain"/>
    <property type="match status" value="1"/>
</dbReference>
<evidence type="ECO:0000313" key="3">
    <source>
        <dbReference type="Proteomes" id="UP001156641"/>
    </source>
</evidence>
<gene>
    <name evidence="2" type="ORF">GCM10010909_15670</name>
</gene>
<dbReference type="EMBL" id="BSOS01000041">
    <property type="protein sequence ID" value="GLR66887.1"/>
    <property type="molecule type" value="Genomic_DNA"/>
</dbReference>
<dbReference type="SMART" id="SM00387">
    <property type="entry name" value="HATPase_c"/>
    <property type="match status" value="1"/>
</dbReference>
<organism evidence="2 3">
    <name type="scientific">Acidocella aquatica</name>
    <dbReference type="NCBI Taxonomy" id="1922313"/>
    <lineage>
        <taxon>Bacteria</taxon>
        <taxon>Pseudomonadati</taxon>
        <taxon>Pseudomonadota</taxon>
        <taxon>Alphaproteobacteria</taxon>
        <taxon>Acetobacterales</taxon>
        <taxon>Acidocellaceae</taxon>
        <taxon>Acidocella</taxon>
    </lineage>
</organism>
<dbReference type="Pfam" id="PF13581">
    <property type="entry name" value="HATPase_c_2"/>
    <property type="match status" value="1"/>
</dbReference>
<evidence type="ECO:0000313" key="2">
    <source>
        <dbReference type="EMBL" id="GLR66887.1"/>
    </source>
</evidence>
<protein>
    <recommendedName>
        <fullName evidence="1">Histidine kinase/HSP90-like ATPase domain-containing protein</fullName>
    </recommendedName>
</protein>
<dbReference type="InterPro" id="IPR003594">
    <property type="entry name" value="HATPase_dom"/>
</dbReference>
<dbReference type="SUPFAM" id="SSF55874">
    <property type="entry name" value="ATPase domain of HSP90 chaperone/DNA topoisomerase II/histidine kinase"/>
    <property type="match status" value="1"/>
</dbReference>
<accession>A0ABQ6A5E2</accession>
<dbReference type="InterPro" id="IPR036890">
    <property type="entry name" value="HATPase_C_sf"/>
</dbReference>